<reference evidence="1 2" key="1">
    <citation type="submission" date="2020-06" db="EMBL/GenBank/DDBJ databases">
        <title>Transcriptomic and genomic resources for Thalictrum thalictroides and T. hernandezii: Facilitating candidate gene discovery in an emerging model plant lineage.</title>
        <authorList>
            <person name="Arias T."/>
            <person name="Riano-Pachon D.M."/>
            <person name="Di Stilio V.S."/>
        </authorList>
    </citation>
    <scope>NUCLEOTIDE SEQUENCE [LARGE SCALE GENOMIC DNA]</scope>
    <source>
        <strain evidence="2">cv. WT478/WT964</strain>
        <tissue evidence="1">Leaves</tissue>
    </source>
</reference>
<proteinExistence type="predicted"/>
<feature type="non-terminal residue" evidence="1">
    <location>
        <position position="156"/>
    </location>
</feature>
<accession>A0A7J6VPB8</accession>
<protein>
    <submittedName>
        <fullName evidence="1">Uncharacterized protein</fullName>
    </submittedName>
</protein>
<name>A0A7J6VPB8_THATH</name>
<evidence type="ECO:0000313" key="2">
    <source>
        <dbReference type="Proteomes" id="UP000554482"/>
    </source>
</evidence>
<dbReference type="EMBL" id="JABWDY010028665">
    <property type="protein sequence ID" value="KAF5186944.1"/>
    <property type="molecule type" value="Genomic_DNA"/>
</dbReference>
<organism evidence="1 2">
    <name type="scientific">Thalictrum thalictroides</name>
    <name type="common">Rue-anemone</name>
    <name type="synonym">Anemone thalictroides</name>
    <dbReference type="NCBI Taxonomy" id="46969"/>
    <lineage>
        <taxon>Eukaryota</taxon>
        <taxon>Viridiplantae</taxon>
        <taxon>Streptophyta</taxon>
        <taxon>Embryophyta</taxon>
        <taxon>Tracheophyta</taxon>
        <taxon>Spermatophyta</taxon>
        <taxon>Magnoliopsida</taxon>
        <taxon>Ranunculales</taxon>
        <taxon>Ranunculaceae</taxon>
        <taxon>Thalictroideae</taxon>
        <taxon>Thalictrum</taxon>
    </lineage>
</organism>
<dbReference type="AlphaFoldDB" id="A0A7J6VPB8"/>
<dbReference type="Proteomes" id="UP000554482">
    <property type="component" value="Unassembled WGS sequence"/>
</dbReference>
<keyword evidence="2" id="KW-1185">Reference proteome</keyword>
<comment type="caution">
    <text evidence="1">The sequence shown here is derived from an EMBL/GenBank/DDBJ whole genome shotgun (WGS) entry which is preliminary data.</text>
</comment>
<sequence>MSHQEPEPDHHPQPKCGLFAVIISHYNNDKYGSRPSLIWSINSTISEYKPDNFMPQSYHNYTNPAQKDCQNAFNDNDVCSFGNLEPLCVLPSVIRDDVDFMQDYSGMEYKDIIADSDYVTKPTHDYPCQLQPNHNIISIGGFAAQQDCQIAFDDNT</sequence>
<gene>
    <name evidence="1" type="ORF">FRX31_023470</name>
</gene>
<evidence type="ECO:0000313" key="1">
    <source>
        <dbReference type="EMBL" id="KAF5186944.1"/>
    </source>
</evidence>